<evidence type="ECO:0000259" key="1">
    <source>
        <dbReference type="Pfam" id="PF00293"/>
    </source>
</evidence>
<evidence type="ECO:0000259" key="2">
    <source>
        <dbReference type="Pfam" id="PF21906"/>
    </source>
</evidence>
<protein>
    <submittedName>
        <fullName evidence="3">NUDIX domain-containing protein</fullName>
    </submittedName>
</protein>
<dbReference type="PANTHER" id="PTHR43736">
    <property type="entry name" value="ADP-RIBOSE PYROPHOSPHATASE"/>
    <property type="match status" value="1"/>
</dbReference>
<dbReference type="CDD" id="cd18873">
    <property type="entry name" value="NUDIX_NadM_like"/>
    <property type="match status" value="1"/>
</dbReference>
<dbReference type="InterPro" id="IPR036390">
    <property type="entry name" value="WH_DNA-bd_sf"/>
</dbReference>
<feature type="domain" description="NrtR DNA-binding winged helix" evidence="2">
    <location>
        <begin position="169"/>
        <end position="229"/>
    </location>
</feature>
<dbReference type="OrthoDB" id="9786141at2"/>
<evidence type="ECO:0000313" key="3">
    <source>
        <dbReference type="EMBL" id="SFE13211.1"/>
    </source>
</evidence>
<dbReference type="eggNOG" id="COG1051">
    <property type="taxonomic scope" value="Bacteria"/>
</dbReference>
<gene>
    <name evidence="3" type="ORF">SAMN05444380_10737</name>
</gene>
<dbReference type="InterPro" id="IPR015797">
    <property type="entry name" value="NUDIX_hydrolase-like_dom_sf"/>
</dbReference>
<evidence type="ECO:0000313" key="4">
    <source>
        <dbReference type="Proteomes" id="UP000181976"/>
    </source>
</evidence>
<dbReference type="Proteomes" id="UP000181976">
    <property type="component" value="Unassembled WGS sequence"/>
</dbReference>
<dbReference type="EMBL" id="FONA01000007">
    <property type="protein sequence ID" value="SFE13211.1"/>
    <property type="molecule type" value="Genomic_DNA"/>
</dbReference>
<dbReference type="Gene3D" id="3.90.79.10">
    <property type="entry name" value="Nucleoside Triphosphate Pyrophosphohydrolase"/>
    <property type="match status" value="1"/>
</dbReference>
<dbReference type="InterPro" id="IPR000086">
    <property type="entry name" value="NUDIX_hydrolase_dom"/>
</dbReference>
<dbReference type="STRING" id="385682.SAMN05444380_10737"/>
<dbReference type="AlphaFoldDB" id="A0A1I1Y0Y2"/>
<reference evidence="3 4" key="1">
    <citation type="submission" date="2016-10" db="EMBL/GenBank/DDBJ databases">
        <authorList>
            <person name="de Groot N.N."/>
        </authorList>
    </citation>
    <scope>NUCLEOTIDE SEQUENCE [LARGE SCALE GENOMIC DNA]</scope>
    <source>
        <strain evidence="3 4">DSM 19012</strain>
    </source>
</reference>
<organism evidence="3 4">
    <name type="scientific">Thermophagus xiamenensis</name>
    <dbReference type="NCBI Taxonomy" id="385682"/>
    <lineage>
        <taxon>Bacteria</taxon>
        <taxon>Pseudomonadati</taxon>
        <taxon>Bacteroidota</taxon>
        <taxon>Bacteroidia</taxon>
        <taxon>Marinilabiliales</taxon>
        <taxon>Marinilabiliaceae</taxon>
        <taxon>Thermophagus</taxon>
    </lineage>
</organism>
<dbReference type="InterPro" id="IPR036388">
    <property type="entry name" value="WH-like_DNA-bd_sf"/>
</dbReference>
<proteinExistence type="predicted"/>
<keyword evidence="4" id="KW-1185">Reference proteome</keyword>
<dbReference type="Pfam" id="PF21906">
    <property type="entry name" value="WHD_NrtR"/>
    <property type="match status" value="1"/>
</dbReference>
<dbReference type="InterPro" id="IPR054105">
    <property type="entry name" value="WHD_NrtR"/>
</dbReference>
<feature type="domain" description="Nudix hydrolase" evidence="1">
    <location>
        <begin position="11"/>
        <end position="153"/>
    </location>
</feature>
<accession>A0A1I1Y0Y2</accession>
<name>A0A1I1Y0Y2_9BACT</name>
<dbReference type="Pfam" id="PF00293">
    <property type="entry name" value="NUDIX"/>
    <property type="match status" value="1"/>
</dbReference>
<dbReference type="SUPFAM" id="SSF55811">
    <property type="entry name" value="Nudix"/>
    <property type="match status" value="1"/>
</dbReference>
<dbReference type="PANTHER" id="PTHR43736:SF4">
    <property type="entry name" value="SLR1690 PROTEIN"/>
    <property type="match status" value="1"/>
</dbReference>
<dbReference type="SUPFAM" id="SSF46785">
    <property type="entry name" value="Winged helix' DNA-binding domain"/>
    <property type="match status" value="1"/>
</dbReference>
<sequence>MSEWKLNNYISVDCVVFGFDFEQLKVLLVDRVLKDEKTGNELFSDLTLTGNHIYEHESLEDAAARILFDLTGLENIYLKQFAAFCDPDRLKRPNDQAWLRASGRDPNSRIISVGYYSLLATKNVTLKWKGRNVKWYPVSEIKDLAFDHYNILQSALVALRRELLYEPIGFELLPEKFTLSQLQKVYEVILGVNLDKRNFRKKVARMKYLIPLDEKQKGVAHKPARLYMFSREVYEKTRKEVLDFNI</sequence>
<dbReference type="RefSeq" id="WP_010526246.1">
    <property type="nucleotide sequence ID" value="NZ_AFSL01000006.1"/>
</dbReference>
<dbReference type="InParanoid" id="A0A1I1Y0Y2"/>
<dbReference type="Gene3D" id="1.10.10.10">
    <property type="entry name" value="Winged helix-like DNA-binding domain superfamily/Winged helix DNA-binding domain"/>
    <property type="match status" value="1"/>
</dbReference>